<dbReference type="AlphaFoldDB" id="A0AAE1EA53"/>
<protein>
    <submittedName>
        <fullName evidence="2">Uncharacterized protein</fullName>
    </submittedName>
</protein>
<evidence type="ECO:0000313" key="2">
    <source>
        <dbReference type="EMBL" id="KAK3800054.1"/>
    </source>
</evidence>
<organism evidence="2 3">
    <name type="scientific">Elysia crispata</name>
    <name type="common">lettuce slug</name>
    <dbReference type="NCBI Taxonomy" id="231223"/>
    <lineage>
        <taxon>Eukaryota</taxon>
        <taxon>Metazoa</taxon>
        <taxon>Spiralia</taxon>
        <taxon>Lophotrochozoa</taxon>
        <taxon>Mollusca</taxon>
        <taxon>Gastropoda</taxon>
        <taxon>Heterobranchia</taxon>
        <taxon>Euthyneura</taxon>
        <taxon>Panpulmonata</taxon>
        <taxon>Sacoglossa</taxon>
        <taxon>Placobranchoidea</taxon>
        <taxon>Plakobranchidae</taxon>
        <taxon>Elysia</taxon>
    </lineage>
</organism>
<feature type="compositionally biased region" description="Polar residues" evidence="1">
    <location>
        <begin position="60"/>
        <end position="75"/>
    </location>
</feature>
<feature type="region of interest" description="Disordered" evidence="1">
    <location>
        <begin position="34"/>
        <end position="75"/>
    </location>
</feature>
<dbReference type="Proteomes" id="UP001283361">
    <property type="component" value="Unassembled WGS sequence"/>
</dbReference>
<comment type="caution">
    <text evidence="2">The sequence shown here is derived from an EMBL/GenBank/DDBJ whole genome shotgun (WGS) entry which is preliminary data.</text>
</comment>
<evidence type="ECO:0000313" key="3">
    <source>
        <dbReference type="Proteomes" id="UP001283361"/>
    </source>
</evidence>
<gene>
    <name evidence="2" type="ORF">RRG08_029776</name>
</gene>
<keyword evidence="3" id="KW-1185">Reference proteome</keyword>
<evidence type="ECO:0000256" key="1">
    <source>
        <dbReference type="SAM" id="MobiDB-lite"/>
    </source>
</evidence>
<dbReference type="EMBL" id="JAWDGP010000503">
    <property type="protein sequence ID" value="KAK3800054.1"/>
    <property type="molecule type" value="Genomic_DNA"/>
</dbReference>
<sequence length="75" mass="8325">MLYFEENWNKLGYVSEYKIYSVSVRNGRAMASMVDRSGRGHAKGTSHPCKSPGELVADEASSQAPRPQTCTRSSR</sequence>
<proteinExistence type="predicted"/>
<name>A0AAE1EA53_9GAST</name>
<accession>A0AAE1EA53</accession>
<reference evidence="2" key="1">
    <citation type="journal article" date="2023" name="G3 (Bethesda)">
        <title>A reference genome for the long-term kleptoplast-retaining sea slug Elysia crispata morphotype clarki.</title>
        <authorList>
            <person name="Eastman K.E."/>
            <person name="Pendleton A.L."/>
            <person name="Shaikh M.A."/>
            <person name="Suttiyut T."/>
            <person name="Ogas R."/>
            <person name="Tomko P."/>
            <person name="Gavelis G."/>
            <person name="Widhalm J.R."/>
            <person name="Wisecaver J.H."/>
        </authorList>
    </citation>
    <scope>NUCLEOTIDE SEQUENCE</scope>
    <source>
        <strain evidence="2">ECLA1</strain>
    </source>
</reference>